<dbReference type="PANTHER" id="PTHR19446">
    <property type="entry name" value="REVERSE TRANSCRIPTASES"/>
    <property type="match status" value="1"/>
</dbReference>
<gene>
    <name evidence="1" type="ORF">RclHR1_01410016</name>
</gene>
<dbReference type="Proteomes" id="UP000247702">
    <property type="component" value="Unassembled WGS sequence"/>
</dbReference>
<name>A0A2Z6QBR5_9GLOM</name>
<sequence length="338" mass="39149">MDSLHIYKTWSNIKTIINNSKHHTIPIYKSLQHYNLNTPLPLRQKFNKILTIHNVFTLFNRKKILHCNPDSDPLTQWSIYWSSWPLHRRSLLESNKLFHNILFDQKLPSTINHLNFNKECIKHFQLLNSSQSAINNVPIFHSVQDLPLEFQEIYSPISSINLSLYDTVISPITITELKNFINNLPLHKSAGNSGIHYEDLKHLHEDVLLLILELFNNILSTGIIPKDWNHALLYPIPKPKDWGSEINNTRPIILLESTRKLFTKILTSRLHQILSRPNIIQPNNRAGLIGESTLQPLQHLHHAIEMANIQGKTIWIGLQDLSKAYDCINVSLLKLSLK</sequence>
<evidence type="ECO:0000313" key="1">
    <source>
        <dbReference type="EMBL" id="GBB87633.1"/>
    </source>
</evidence>
<dbReference type="AlphaFoldDB" id="A0A2Z6QBR5"/>
<proteinExistence type="predicted"/>
<reference evidence="1 2" key="1">
    <citation type="submission" date="2017-11" db="EMBL/GenBank/DDBJ databases">
        <title>The genome of Rhizophagus clarus HR1 reveals common genetic basis of auxotrophy among arbuscular mycorrhizal fungi.</title>
        <authorList>
            <person name="Kobayashi Y."/>
        </authorList>
    </citation>
    <scope>NUCLEOTIDE SEQUENCE [LARGE SCALE GENOMIC DNA]</scope>
    <source>
        <strain evidence="1 2">HR1</strain>
    </source>
</reference>
<dbReference type="EMBL" id="BEXD01000458">
    <property type="protein sequence ID" value="GBB87633.1"/>
    <property type="molecule type" value="Genomic_DNA"/>
</dbReference>
<organism evidence="1 2">
    <name type="scientific">Rhizophagus clarus</name>
    <dbReference type="NCBI Taxonomy" id="94130"/>
    <lineage>
        <taxon>Eukaryota</taxon>
        <taxon>Fungi</taxon>
        <taxon>Fungi incertae sedis</taxon>
        <taxon>Mucoromycota</taxon>
        <taxon>Glomeromycotina</taxon>
        <taxon>Glomeromycetes</taxon>
        <taxon>Glomerales</taxon>
        <taxon>Glomeraceae</taxon>
        <taxon>Rhizophagus</taxon>
    </lineage>
</organism>
<evidence type="ECO:0008006" key="3">
    <source>
        <dbReference type="Google" id="ProtNLM"/>
    </source>
</evidence>
<protein>
    <recommendedName>
        <fullName evidence="3">Reverse transcriptase domain-containing protein</fullName>
    </recommendedName>
</protein>
<accession>A0A2Z6QBR5</accession>
<comment type="caution">
    <text evidence="1">The sequence shown here is derived from an EMBL/GenBank/DDBJ whole genome shotgun (WGS) entry which is preliminary data.</text>
</comment>
<evidence type="ECO:0000313" key="2">
    <source>
        <dbReference type="Proteomes" id="UP000247702"/>
    </source>
</evidence>
<keyword evidence="2" id="KW-1185">Reference proteome</keyword>